<dbReference type="GO" id="GO:0006260">
    <property type="term" value="P:DNA replication"/>
    <property type="evidence" value="ECO:0007669"/>
    <property type="project" value="UniProtKB-KW"/>
</dbReference>
<feature type="binding site" evidence="15">
    <location>
        <position position="436"/>
    </location>
    <ligand>
        <name>Zn(2+)</name>
        <dbReference type="ChEBI" id="CHEBI:29105"/>
    </ligand>
</feature>
<dbReference type="PROSITE" id="PS50172">
    <property type="entry name" value="BRCT"/>
    <property type="match status" value="1"/>
</dbReference>
<dbReference type="Pfam" id="PF03120">
    <property type="entry name" value="OB_DNA_ligase"/>
    <property type="match status" value="1"/>
</dbReference>
<evidence type="ECO:0000259" key="17">
    <source>
        <dbReference type="PROSITE" id="PS50172"/>
    </source>
</evidence>
<evidence type="ECO:0000256" key="2">
    <source>
        <dbReference type="ARBA" id="ARBA00012722"/>
    </source>
</evidence>
<feature type="binding site" evidence="15">
    <location>
        <position position="122"/>
    </location>
    <ligand>
        <name>NAD(+)</name>
        <dbReference type="ChEBI" id="CHEBI:57540"/>
    </ligand>
</feature>
<evidence type="ECO:0000256" key="1">
    <source>
        <dbReference type="ARBA" id="ARBA00004067"/>
    </source>
</evidence>
<comment type="cofactor">
    <cofactor evidence="15">
        <name>Mg(2+)</name>
        <dbReference type="ChEBI" id="CHEBI:18420"/>
    </cofactor>
    <cofactor evidence="15">
        <name>Mn(2+)</name>
        <dbReference type="ChEBI" id="CHEBI:29035"/>
    </cofactor>
</comment>
<dbReference type="PROSITE" id="PS01056">
    <property type="entry name" value="DNA_LIGASE_N2"/>
    <property type="match status" value="1"/>
</dbReference>
<keyword evidence="11 15" id="KW-0234">DNA repair</keyword>
<accession>A0A0R2KW32</accession>
<dbReference type="RefSeq" id="WP_057803245.1">
    <property type="nucleotide sequence ID" value="NZ_JQBX01000011.1"/>
</dbReference>
<evidence type="ECO:0000256" key="10">
    <source>
        <dbReference type="ARBA" id="ARBA00023027"/>
    </source>
</evidence>
<feature type="binding site" evidence="15">
    <location>
        <position position="179"/>
    </location>
    <ligand>
        <name>NAD(+)</name>
        <dbReference type="ChEBI" id="CHEBI:57540"/>
    </ligand>
</feature>
<dbReference type="Pfam" id="PF12826">
    <property type="entry name" value="HHH_2"/>
    <property type="match status" value="1"/>
</dbReference>
<dbReference type="EMBL" id="JQBX01000011">
    <property type="protein sequence ID" value="KRN93704.1"/>
    <property type="molecule type" value="Genomic_DNA"/>
</dbReference>
<dbReference type="InterPro" id="IPR004149">
    <property type="entry name" value="Znf_DNAligase_C4"/>
</dbReference>
<evidence type="ECO:0000256" key="9">
    <source>
        <dbReference type="ARBA" id="ARBA00022842"/>
    </source>
</evidence>
<proteinExistence type="inferred from homology"/>
<dbReference type="Gene3D" id="2.40.50.140">
    <property type="entry name" value="Nucleic acid-binding proteins"/>
    <property type="match status" value="1"/>
</dbReference>
<feature type="binding site" evidence="15">
    <location>
        <position position="319"/>
    </location>
    <ligand>
        <name>NAD(+)</name>
        <dbReference type="ChEBI" id="CHEBI:57540"/>
    </ligand>
</feature>
<keyword evidence="12 15" id="KW-0464">Manganese</keyword>
<gene>
    <name evidence="15" type="primary">ligA</name>
    <name evidence="18" type="ORF">IV81_GL000281</name>
</gene>
<dbReference type="InterPro" id="IPR010994">
    <property type="entry name" value="RuvA_2-like"/>
</dbReference>
<dbReference type="Gene3D" id="3.30.470.30">
    <property type="entry name" value="DNA ligase/mRNA capping enzyme"/>
    <property type="match status" value="1"/>
</dbReference>
<dbReference type="CDD" id="cd00114">
    <property type="entry name" value="LIGANc"/>
    <property type="match status" value="1"/>
</dbReference>
<keyword evidence="8 15" id="KW-0862">Zinc</keyword>
<dbReference type="Gene3D" id="6.20.10.30">
    <property type="match status" value="1"/>
</dbReference>
<dbReference type="NCBIfam" id="TIGR00575">
    <property type="entry name" value="dnlj"/>
    <property type="match status" value="1"/>
</dbReference>
<dbReference type="Pfam" id="PF00533">
    <property type="entry name" value="BRCT"/>
    <property type="match status" value="1"/>
</dbReference>
<feature type="binding site" evidence="15">
    <location>
        <position position="145"/>
    </location>
    <ligand>
        <name>NAD(+)</name>
        <dbReference type="ChEBI" id="CHEBI:57540"/>
    </ligand>
</feature>
<feature type="binding site" evidence="15">
    <location>
        <position position="416"/>
    </location>
    <ligand>
        <name>Zn(2+)</name>
        <dbReference type="ChEBI" id="CHEBI:29105"/>
    </ligand>
</feature>
<dbReference type="GO" id="GO:0003677">
    <property type="term" value="F:DNA binding"/>
    <property type="evidence" value="ECO:0007669"/>
    <property type="project" value="InterPro"/>
</dbReference>
<evidence type="ECO:0000256" key="7">
    <source>
        <dbReference type="ARBA" id="ARBA00022763"/>
    </source>
</evidence>
<comment type="function">
    <text evidence="1 15">DNA ligase that catalyzes the formation of phosphodiester linkages between 5'-phosphoryl and 3'-hydroxyl groups in double-stranded DNA using NAD as a coenzyme and as the energy source for the reaction. It is essential for DNA replication and repair of damaged DNA.</text>
</comment>
<evidence type="ECO:0000256" key="8">
    <source>
        <dbReference type="ARBA" id="ARBA00022833"/>
    </source>
</evidence>
<evidence type="ECO:0000256" key="3">
    <source>
        <dbReference type="ARBA" id="ARBA00013308"/>
    </source>
</evidence>
<dbReference type="PANTHER" id="PTHR23389">
    <property type="entry name" value="CHROMOSOME TRANSMISSION FIDELITY FACTOR 18"/>
    <property type="match status" value="1"/>
</dbReference>
<evidence type="ECO:0000256" key="13">
    <source>
        <dbReference type="ARBA" id="ARBA00034005"/>
    </source>
</evidence>
<evidence type="ECO:0000256" key="4">
    <source>
        <dbReference type="ARBA" id="ARBA00022598"/>
    </source>
</evidence>
<dbReference type="PANTHER" id="PTHR23389:SF9">
    <property type="entry name" value="DNA LIGASE"/>
    <property type="match status" value="1"/>
</dbReference>
<dbReference type="InterPro" id="IPR013840">
    <property type="entry name" value="DNAligase_N"/>
</dbReference>
<dbReference type="InterPro" id="IPR036420">
    <property type="entry name" value="BRCT_dom_sf"/>
</dbReference>
<dbReference type="InterPro" id="IPR041663">
    <property type="entry name" value="DisA/LigA_HHH"/>
</dbReference>
<comment type="catalytic activity">
    <reaction evidence="13 15 16">
        <text>NAD(+) + (deoxyribonucleotide)n-3'-hydroxyl + 5'-phospho-(deoxyribonucleotide)m = (deoxyribonucleotide)n+m + AMP + beta-nicotinamide D-nucleotide.</text>
        <dbReference type="EC" id="6.5.1.2"/>
    </reaction>
</comment>
<dbReference type="Pfam" id="PF14520">
    <property type="entry name" value="HHH_5"/>
    <property type="match status" value="1"/>
</dbReference>
<dbReference type="InterPro" id="IPR003583">
    <property type="entry name" value="Hlx-hairpin-Hlx_DNA-bd_motif"/>
</dbReference>
<evidence type="ECO:0000256" key="5">
    <source>
        <dbReference type="ARBA" id="ARBA00022705"/>
    </source>
</evidence>
<feature type="active site" description="N6-AMP-lysine intermediate" evidence="15">
    <location>
        <position position="124"/>
    </location>
</feature>
<dbReference type="GO" id="GO:0046872">
    <property type="term" value="F:metal ion binding"/>
    <property type="evidence" value="ECO:0007669"/>
    <property type="project" value="UniProtKB-KW"/>
</dbReference>
<dbReference type="SMART" id="SM00278">
    <property type="entry name" value="HhH1"/>
    <property type="match status" value="4"/>
</dbReference>
<evidence type="ECO:0000313" key="18">
    <source>
        <dbReference type="EMBL" id="KRN93704.1"/>
    </source>
</evidence>
<dbReference type="SMART" id="SM00532">
    <property type="entry name" value="LIGANc"/>
    <property type="match status" value="1"/>
</dbReference>
<dbReference type="InterPro" id="IPR018239">
    <property type="entry name" value="DNA_ligase_AS"/>
</dbReference>
<dbReference type="SUPFAM" id="SSF56091">
    <property type="entry name" value="DNA ligase/mRNA capping enzyme, catalytic domain"/>
    <property type="match status" value="1"/>
</dbReference>
<comment type="caution">
    <text evidence="18">The sequence shown here is derived from an EMBL/GenBank/DDBJ whole genome shotgun (WGS) entry which is preliminary data.</text>
</comment>
<dbReference type="PIRSF" id="PIRSF001604">
    <property type="entry name" value="LigA"/>
    <property type="match status" value="1"/>
</dbReference>
<feature type="binding site" evidence="15">
    <location>
        <begin position="43"/>
        <end position="47"/>
    </location>
    <ligand>
        <name>NAD(+)</name>
        <dbReference type="ChEBI" id="CHEBI:57540"/>
    </ligand>
</feature>
<dbReference type="Gene3D" id="3.40.50.10190">
    <property type="entry name" value="BRCT domain"/>
    <property type="match status" value="1"/>
</dbReference>
<evidence type="ECO:0000256" key="15">
    <source>
        <dbReference type="HAMAP-Rule" id="MF_01588"/>
    </source>
</evidence>
<sequence>MSLPKKITELSVEEANQLAQGLRETLDHWSNLYYTKDAPEVEDHVYDEKYEDLLALEKAFPEIVNPDSITQRVGGEVLEGFTKVTHEEPMLSMGDVFSRDELVEFDNRIQKNIGHPVEYNVELKIDGLAISLVYENGKLIQGSTRGDGNIGEDITKNLKTIKSVPETLTKPLSFEVRGECFMPKESFAKLNEQQLEEGKPVFANPRNAAAGSLRQLDSKVTKKRDLDTFIYTVVEPTVLNVDYQHQAIQAMAELGFNTNPTQEVCANLDEVWDYIAKYEGQRDELPYGIDGIVLKVNDLHLQQELGHTVKVPRWEIAYKFPPEEEATVVRDIEWTVGRTGVVTPTAVMDPVKLAGTTVSRATLNNVDQLTAKDVHIGDTVLLHKAGDIIPEITRVVLEKRPDDVGALSIPVDCPSCGKELVHLNGEVALRCINPDCPAQIVARLEHFGSRNAMNIMGLGPKQIQQLYAKNFIHHFDDLYKLTADQLAQLDGFKEKRVNNLLEAIDSSRQNSLERLINGLGIQGVGTKMARTLAEAFETMDNLMKATVEEFDEVDTVGETLANNLATFFQSEAAEVMIDELKSVGVNMEYLGPKVTAVEGGYFNDKKVVLTGKLEHFTRNELREKLMNQGANVVGSVSKKTDLVIAGADAGSKLTKAQDLGIDVLNEEEAIEKLEQ</sequence>
<dbReference type="HAMAP" id="MF_01588">
    <property type="entry name" value="DNA_ligase_A"/>
    <property type="match status" value="1"/>
</dbReference>
<protein>
    <recommendedName>
        <fullName evidence="3 15">DNA ligase</fullName>
        <ecNumber evidence="2 15">6.5.1.2</ecNumber>
    </recommendedName>
    <alternativeName>
        <fullName evidence="15">Polydeoxyribonucleotide synthase [NAD(+)]</fullName>
    </alternativeName>
</protein>
<dbReference type="FunFam" id="1.10.150.20:FF:000007">
    <property type="entry name" value="DNA ligase"/>
    <property type="match status" value="1"/>
</dbReference>
<dbReference type="InterPro" id="IPR033136">
    <property type="entry name" value="DNA_ligase_CS"/>
</dbReference>
<dbReference type="Gene3D" id="1.10.287.610">
    <property type="entry name" value="Helix hairpin bin"/>
    <property type="match status" value="1"/>
</dbReference>
<evidence type="ECO:0000256" key="12">
    <source>
        <dbReference type="ARBA" id="ARBA00023211"/>
    </source>
</evidence>
<dbReference type="InterPro" id="IPR001679">
    <property type="entry name" value="DNA_ligase"/>
</dbReference>
<dbReference type="InterPro" id="IPR013839">
    <property type="entry name" value="DNAligase_adenylation"/>
</dbReference>
<feature type="binding site" evidence="15">
    <location>
        <position position="295"/>
    </location>
    <ligand>
        <name>NAD(+)</name>
        <dbReference type="ChEBI" id="CHEBI:57540"/>
    </ligand>
</feature>
<keyword evidence="5 15" id="KW-0235">DNA replication</keyword>
<evidence type="ECO:0000256" key="6">
    <source>
        <dbReference type="ARBA" id="ARBA00022723"/>
    </source>
</evidence>
<evidence type="ECO:0000256" key="14">
    <source>
        <dbReference type="ARBA" id="ARBA00060881"/>
    </source>
</evidence>
<evidence type="ECO:0000256" key="16">
    <source>
        <dbReference type="RuleBase" id="RU000618"/>
    </source>
</evidence>
<dbReference type="SUPFAM" id="SSF50249">
    <property type="entry name" value="Nucleic acid-binding proteins"/>
    <property type="match status" value="1"/>
</dbReference>
<dbReference type="SUPFAM" id="SSF52113">
    <property type="entry name" value="BRCT domain"/>
    <property type="match status" value="1"/>
</dbReference>
<dbReference type="PATRIC" id="fig|331679.3.peg.286"/>
<dbReference type="AlphaFoldDB" id="A0A0R2KW32"/>
<keyword evidence="4 15" id="KW-0436">Ligase</keyword>
<dbReference type="SUPFAM" id="SSF47781">
    <property type="entry name" value="RuvA domain 2-like"/>
    <property type="match status" value="1"/>
</dbReference>
<dbReference type="InterPro" id="IPR001357">
    <property type="entry name" value="BRCT_dom"/>
</dbReference>
<dbReference type="GO" id="GO:0003911">
    <property type="term" value="F:DNA ligase (NAD+) activity"/>
    <property type="evidence" value="ECO:0007669"/>
    <property type="project" value="UniProtKB-UniRule"/>
</dbReference>
<feature type="binding site" evidence="15">
    <location>
        <begin position="92"/>
        <end position="93"/>
    </location>
    <ligand>
        <name>NAD(+)</name>
        <dbReference type="ChEBI" id="CHEBI:57540"/>
    </ligand>
</feature>
<reference evidence="18 19" key="1">
    <citation type="journal article" date="2015" name="Genome Announc.">
        <title>Expanding the biotechnology potential of lactobacilli through comparative genomics of 213 strains and associated genera.</title>
        <authorList>
            <person name="Sun Z."/>
            <person name="Harris H.M."/>
            <person name="McCann A."/>
            <person name="Guo C."/>
            <person name="Argimon S."/>
            <person name="Zhang W."/>
            <person name="Yang X."/>
            <person name="Jeffery I.B."/>
            <person name="Cooney J.C."/>
            <person name="Kagawa T.F."/>
            <person name="Liu W."/>
            <person name="Song Y."/>
            <person name="Salvetti E."/>
            <person name="Wrobel A."/>
            <person name="Rasinkangas P."/>
            <person name="Parkhill J."/>
            <person name="Rea M.C."/>
            <person name="O'Sullivan O."/>
            <person name="Ritari J."/>
            <person name="Douillard F.P."/>
            <person name="Paul Ross R."/>
            <person name="Yang R."/>
            <person name="Briner A.E."/>
            <person name="Felis G.E."/>
            <person name="de Vos W.M."/>
            <person name="Barrangou R."/>
            <person name="Klaenhammer T.R."/>
            <person name="Caufield P.W."/>
            <person name="Cui Y."/>
            <person name="Zhang H."/>
            <person name="O'Toole P.W."/>
        </authorList>
    </citation>
    <scope>NUCLEOTIDE SEQUENCE [LARGE SCALE GENOMIC DNA]</scope>
    <source>
        <strain evidence="18 19">DSM 18001</strain>
    </source>
</reference>
<keyword evidence="6 15" id="KW-0479">Metal-binding</keyword>
<dbReference type="EC" id="6.5.1.2" evidence="2 15"/>
<dbReference type="PROSITE" id="PS01055">
    <property type="entry name" value="DNA_LIGASE_N1"/>
    <property type="match status" value="1"/>
</dbReference>
<dbReference type="GO" id="GO:0006281">
    <property type="term" value="P:DNA repair"/>
    <property type="evidence" value="ECO:0007669"/>
    <property type="project" value="UniProtKB-KW"/>
</dbReference>
<dbReference type="Proteomes" id="UP000051859">
    <property type="component" value="Unassembled WGS sequence"/>
</dbReference>
<dbReference type="FunFam" id="1.10.150.20:FF:000006">
    <property type="entry name" value="DNA ligase"/>
    <property type="match status" value="1"/>
</dbReference>
<dbReference type="GO" id="GO:0005829">
    <property type="term" value="C:cytosol"/>
    <property type="evidence" value="ECO:0007669"/>
    <property type="project" value="TreeGrafter"/>
</dbReference>
<feature type="binding site" evidence="15">
    <location>
        <position position="431"/>
    </location>
    <ligand>
        <name>Zn(2+)</name>
        <dbReference type="ChEBI" id="CHEBI:29105"/>
    </ligand>
</feature>
<comment type="similarity">
    <text evidence="14 15">Belongs to the NAD-dependent DNA ligase family. LigA subfamily.</text>
</comment>
<dbReference type="Pfam" id="PF03119">
    <property type="entry name" value="DNA_ligase_ZBD"/>
    <property type="match status" value="1"/>
</dbReference>
<dbReference type="CDD" id="cd17748">
    <property type="entry name" value="BRCT_DNA_ligase_like"/>
    <property type="match status" value="1"/>
</dbReference>
<dbReference type="InterPro" id="IPR012340">
    <property type="entry name" value="NA-bd_OB-fold"/>
</dbReference>
<feature type="binding site" evidence="15">
    <location>
        <position position="413"/>
    </location>
    <ligand>
        <name>Zn(2+)</name>
        <dbReference type="ChEBI" id="CHEBI:29105"/>
    </ligand>
</feature>
<dbReference type="FunFam" id="2.40.50.140:FF:000012">
    <property type="entry name" value="DNA ligase"/>
    <property type="match status" value="1"/>
</dbReference>
<keyword evidence="9 15" id="KW-0460">Magnesium</keyword>
<evidence type="ECO:0000313" key="19">
    <source>
        <dbReference type="Proteomes" id="UP000051859"/>
    </source>
</evidence>
<feature type="domain" description="BRCT" evidence="17">
    <location>
        <begin position="597"/>
        <end position="675"/>
    </location>
</feature>
<name>A0A0R2KW32_9LACO</name>
<dbReference type="NCBIfam" id="NF005932">
    <property type="entry name" value="PRK07956.1"/>
    <property type="match status" value="1"/>
</dbReference>
<dbReference type="Pfam" id="PF01653">
    <property type="entry name" value="DNA_ligase_aden"/>
    <property type="match status" value="1"/>
</dbReference>
<dbReference type="SMART" id="SM00292">
    <property type="entry name" value="BRCT"/>
    <property type="match status" value="1"/>
</dbReference>
<keyword evidence="10 15" id="KW-0520">NAD</keyword>
<organism evidence="18 19">
    <name type="scientific">Pediococcus stilesii</name>
    <dbReference type="NCBI Taxonomy" id="331679"/>
    <lineage>
        <taxon>Bacteria</taxon>
        <taxon>Bacillati</taxon>
        <taxon>Bacillota</taxon>
        <taxon>Bacilli</taxon>
        <taxon>Lactobacillales</taxon>
        <taxon>Lactobacillaceae</taxon>
        <taxon>Pediococcus</taxon>
    </lineage>
</organism>
<dbReference type="STRING" id="331679.IV81_GL000281"/>
<dbReference type="Gene3D" id="1.10.150.20">
    <property type="entry name" value="5' to 3' exonuclease, C-terminal subdomain"/>
    <property type="match status" value="2"/>
</dbReference>
<keyword evidence="7 15" id="KW-0227">DNA damage</keyword>
<keyword evidence="19" id="KW-1185">Reference proteome</keyword>
<dbReference type="FunFam" id="3.30.470.30:FF:000001">
    <property type="entry name" value="DNA ligase"/>
    <property type="match status" value="1"/>
</dbReference>
<evidence type="ECO:0000256" key="11">
    <source>
        <dbReference type="ARBA" id="ARBA00023204"/>
    </source>
</evidence>
<dbReference type="InterPro" id="IPR004150">
    <property type="entry name" value="NAD_DNA_ligase_OB"/>
</dbReference>